<feature type="transmembrane region" description="Helical" evidence="1">
    <location>
        <begin position="14"/>
        <end position="34"/>
    </location>
</feature>
<reference evidence="2 3" key="1">
    <citation type="submission" date="2020-05" db="EMBL/GenBank/DDBJ databases">
        <title>Aquincola sp. isolate from soil.</title>
        <authorList>
            <person name="Han J."/>
            <person name="Kim D.-U."/>
        </authorList>
    </citation>
    <scope>NUCLEOTIDE SEQUENCE [LARGE SCALE GENOMIC DNA]</scope>
    <source>
        <strain evidence="2 3">S2</strain>
    </source>
</reference>
<keyword evidence="1" id="KW-0812">Transmembrane</keyword>
<keyword evidence="1" id="KW-1133">Transmembrane helix</keyword>
<keyword evidence="1" id="KW-0472">Membrane</keyword>
<evidence type="ECO:0000256" key="1">
    <source>
        <dbReference type="SAM" id="Phobius"/>
    </source>
</evidence>
<accession>A0ABX2EFE8</accession>
<gene>
    <name evidence="2" type="ORF">HLB44_10120</name>
</gene>
<evidence type="ECO:0000313" key="2">
    <source>
        <dbReference type="EMBL" id="NRF67339.1"/>
    </source>
</evidence>
<proteinExistence type="predicted"/>
<comment type="caution">
    <text evidence="2">The sequence shown here is derived from an EMBL/GenBank/DDBJ whole genome shotgun (WGS) entry which is preliminary data.</text>
</comment>
<dbReference type="EMBL" id="JABRWJ010000003">
    <property type="protein sequence ID" value="NRF67339.1"/>
    <property type="molecule type" value="Genomic_DNA"/>
</dbReference>
<keyword evidence="3" id="KW-1185">Reference proteome</keyword>
<dbReference type="Proteomes" id="UP000737171">
    <property type="component" value="Unassembled WGS sequence"/>
</dbReference>
<sequence>MNPTPLHLLADPRWFVPLFIALWIGGAVIMARIAGWPSLAKLYPASKMPAGSSFGFCTGSLGSANFPIRYRRCLRIVLNEQGLYASLMFPFKIGSPAIFIPWEQVSLCQEKQLMRTRTVTLQFRDHWSSLTLIGPIGQVVRAEYEARAQ</sequence>
<evidence type="ECO:0000313" key="3">
    <source>
        <dbReference type="Proteomes" id="UP000737171"/>
    </source>
</evidence>
<organism evidence="2 3">
    <name type="scientific">Pseudaquabacterium terrae</name>
    <dbReference type="NCBI Taxonomy" id="2732868"/>
    <lineage>
        <taxon>Bacteria</taxon>
        <taxon>Pseudomonadati</taxon>
        <taxon>Pseudomonadota</taxon>
        <taxon>Betaproteobacteria</taxon>
        <taxon>Burkholderiales</taxon>
        <taxon>Sphaerotilaceae</taxon>
        <taxon>Pseudaquabacterium</taxon>
    </lineage>
</organism>
<dbReference type="RefSeq" id="WP_173122458.1">
    <property type="nucleotide sequence ID" value="NZ_JABRWJ010000003.1"/>
</dbReference>
<name>A0ABX2EFE8_9BURK</name>
<protein>
    <submittedName>
        <fullName evidence="2">Uncharacterized protein</fullName>
    </submittedName>
</protein>